<keyword evidence="2" id="KW-1185">Reference proteome</keyword>
<evidence type="ECO:0000313" key="1">
    <source>
        <dbReference type="EnsemblMetazoa" id="tetur01g04750.1"/>
    </source>
</evidence>
<dbReference type="Proteomes" id="UP000015104">
    <property type="component" value="Unassembled WGS sequence"/>
</dbReference>
<name>T1JQW8_TETUR</name>
<evidence type="ECO:0000313" key="2">
    <source>
        <dbReference type="Proteomes" id="UP000015104"/>
    </source>
</evidence>
<protein>
    <submittedName>
        <fullName evidence="1">Uncharacterized protein</fullName>
    </submittedName>
</protein>
<sequence length="38" mass="4244">MLNWKTKVGKLIGLLKIYKAVASVNPIYNESLSFFTVG</sequence>
<organism evidence="1 2">
    <name type="scientific">Tetranychus urticae</name>
    <name type="common">Two-spotted spider mite</name>
    <dbReference type="NCBI Taxonomy" id="32264"/>
    <lineage>
        <taxon>Eukaryota</taxon>
        <taxon>Metazoa</taxon>
        <taxon>Ecdysozoa</taxon>
        <taxon>Arthropoda</taxon>
        <taxon>Chelicerata</taxon>
        <taxon>Arachnida</taxon>
        <taxon>Acari</taxon>
        <taxon>Acariformes</taxon>
        <taxon>Trombidiformes</taxon>
        <taxon>Prostigmata</taxon>
        <taxon>Eleutherengona</taxon>
        <taxon>Raphignathae</taxon>
        <taxon>Tetranychoidea</taxon>
        <taxon>Tetranychidae</taxon>
        <taxon>Tetranychus</taxon>
    </lineage>
</organism>
<dbReference type="AlphaFoldDB" id="T1JQW8"/>
<reference evidence="2" key="1">
    <citation type="submission" date="2011-08" db="EMBL/GenBank/DDBJ databases">
        <authorList>
            <person name="Rombauts S."/>
        </authorList>
    </citation>
    <scope>NUCLEOTIDE SEQUENCE</scope>
    <source>
        <strain evidence="2">London</strain>
    </source>
</reference>
<dbReference type="HOGENOM" id="CLU_3336162_0_0_1"/>
<reference evidence="1" key="2">
    <citation type="submission" date="2015-06" db="UniProtKB">
        <authorList>
            <consortium name="EnsemblMetazoa"/>
        </authorList>
    </citation>
    <scope>IDENTIFICATION</scope>
</reference>
<accession>T1JQW8</accession>
<dbReference type="EnsemblMetazoa" id="tetur01g04750.1">
    <property type="protein sequence ID" value="tetur01g04750.1"/>
    <property type="gene ID" value="tetur01g04750"/>
</dbReference>
<proteinExistence type="predicted"/>
<dbReference type="EMBL" id="CAEY01000442">
    <property type="status" value="NOT_ANNOTATED_CDS"/>
    <property type="molecule type" value="Genomic_DNA"/>
</dbReference>